<sequence length="71" mass="7859">MVNEATSCDLKDLVCKFIAKSVGKEIEKATTSIYPLQNVFIRKVKILKAPKFDLGKLMENAATKKTSGKNI</sequence>
<dbReference type="PANTHER" id="PTHR11830">
    <property type="entry name" value="40S RIBOSOMAL PROTEIN S3A"/>
    <property type="match status" value="1"/>
</dbReference>
<gene>
    <name evidence="4" type="ORF">M0R45_014900</name>
</gene>
<accession>A0AAW1XQB2</accession>
<dbReference type="GO" id="GO:0003735">
    <property type="term" value="F:structural constituent of ribosome"/>
    <property type="evidence" value="ECO:0007669"/>
    <property type="project" value="InterPro"/>
</dbReference>
<dbReference type="EMBL" id="JBEDUW010000003">
    <property type="protein sequence ID" value="KAK9938144.1"/>
    <property type="molecule type" value="Genomic_DNA"/>
</dbReference>
<dbReference type="GO" id="GO:0005840">
    <property type="term" value="C:ribosome"/>
    <property type="evidence" value="ECO:0007669"/>
    <property type="project" value="UniProtKB-KW"/>
</dbReference>
<evidence type="ECO:0000256" key="1">
    <source>
        <dbReference type="ARBA" id="ARBA00022490"/>
    </source>
</evidence>
<keyword evidence="3" id="KW-0687">Ribonucleoprotein</keyword>
<dbReference type="Proteomes" id="UP001457282">
    <property type="component" value="Unassembled WGS sequence"/>
</dbReference>
<dbReference type="GO" id="GO:1990904">
    <property type="term" value="C:ribonucleoprotein complex"/>
    <property type="evidence" value="ECO:0007669"/>
    <property type="project" value="UniProtKB-KW"/>
</dbReference>
<comment type="caution">
    <text evidence="4">The sequence shown here is derived from an EMBL/GenBank/DDBJ whole genome shotgun (WGS) entry which is preliminary data.</text>
</comment>
<evidence type="ECO:0000256" key="3">
    <source>
        <dbReference type="ARBA" id="ARBA00023274"/>
    </source>
</evidence>
<evidence type="ECO:0000256" key="2">
    <source>
        <dbReference type="ARBA" id="ARBA00022980"/>
    </source>
</evidence>
<proteinExistence type="predicted"/>
<reference evidence="4 5" key="1">
    <citation type="journal article" date="2023" name="G3 (Bethesda)">
        <title>A chromosome-length genome assembly and annotation of blackberry (Rubus argutus, cv. 'Hillquist').</title>
        <authorList>
            <person name="Bruna T."/>
            <person name="Aryal R."/>
            <person name="Dudchenko O."/>
            <person name="Sargent D.J."/>
            <person name="Mead D."/>
            <person name="Buti M."/>
            <person name="Cavallini A."/>
            <person name="Hytonen T."/>
            <person name="Andres J."/>
            <person name="Pham M."/>
            <person name="Weisz D."/>
            <person name="Mascagni F."/>
            <person name="Usai G."/>
            <person name="Natali L."/>
            <person name="Bassil N."/>
            <person name="Fernandez G.E."/>
            <person name="Lomsadze A."/>
            <person name="Armour M."/>
            <person name="Olukolu B."/>
            <person name="Poorten T."/>
            <person name="Britton C."/>
            <person name="Davik J."/>
            <person name="Ashrafi H."/>
            <person name="Aiden E.L."/>
            <person name="Borodovsky M."/>
            <person name="Worthington M."/>
        </authorList>
    </citation>
    <scope>NUCLEOTIDE SEQUENCE [LARGE SCALE GENOMIC DNA]</scope>
    <source>
        <strain evidence="4">PI 553951</strain>
    </source>
</reference>
<dbReference type="Pfam" id="PF01015">
    <property type="entry name" value="Ribosomal_S3Ae"/>
    <property type="match status" value="1"/>
</dbReference>
<dbReference type="AlphaFoldDB" id="A0AAW1XQB2"/>
<keyword evidence="5" id="KW-1185">Reference proteome</keyword>
<evidence type="ECO:0000313" key="4">
    <source>
        <dbReference type="EMBL" id="KAK9938144.1"/>
    </source>
</evidence>
<evidence type="ECO:0000313" key="5">
    <source>
        <dbReference type="Proteomes" id="UP001457282"/>
    </source>
</evidence>
<evidence type="ECO:0008006" key="6">
    <source>
        <dbReference type="Google" id="ProtNLM"/>
    </source>
</evidence>
<protein>
    <recommendedName>
        <fullName evidence="6">40S ribosomal protein S3a</fullName>
    </recommendedName>
</protein>
<keyword evidence="1" id="KW-0963">Cytoplasm</keyword>
<keyword evidence="2" id="KW-0689">Ribosomal protein</keyword>
<dbReference type="GO" id="GO:0006412">
    <property type="term" value="P:translation"/>
    <property type="evidence" value="ECO:0007669"/>
    <property type="project" value="InterPro"/>
</dbReference>
<name>A0AAW1XQB2_RUBAR</name>
<organism evidence="4 5">
    <name type="scientific">Rubus argutus</name>
    <name type="common">Southern blackberry</name>
    <dbReference type="NCBI Taxonomy" id="59490"/>
    <lineage>
        <taxon>Eukaryota</taxon>
        <taxon>Viridiplantae</taxon>
        <taxon>Streptophyta</taxon>
        <taxon>Embryophyta</taxon>
        <taxon>Tracheophyta</taxon>
        <taxon>Spermatophyta</taxon>
        <taxon>Magnoliopsida</taxon>
        <taxon>eudicotyledons</taxon>
        <taxon>Gunneridae</taxon>
        <taxon>Pentapetalae</taxon>
        <taxon>rosids</taxon>
        <taxon>fabids</taxon>
        <taxon>Rosales</taxon>
        <taxon>Rosaceae</taxon>
        <taxon>Rosoideae</taxon>
        <taxon>Rosoideae incertae sedis</taxon>
        <taxon>Rubus</taxon>
    </lineage>
</organism>
<dbReference type="InterPro" id="IPR001593">
    <property type="entry name" value="Ribosomal_eS1"/>
</dbReference>